<feature type="chain" id="PRO_5046119642" description="GLPGLI family protein" evidence="1">
    <location>
        <begin position="20"/>
        <end position="174"/>
    </location>
</feature>
<feature type="signal peptide" evidence="1">
    <location>
        <begin position="1"/>
        <end position="19"/>
    </location>
</feature>
<dbReference type="RefSeq" id="WP_330146513.1">
    <property type="nucleotide sequence ID" value="NZ_JAZDQU010000002.1"/>
</dbReference>
<dbReference type="EMBL" id="JAZDQU010000002">
    <property type="protein sequence ID" value="MEE1885618.1"/>
    <property type="molecule type" value="Genomic_DNA"/>
</dbReference>
<gene>
    <name evidence="2" type="ORF">VRU49_09340</name>
</gene>
<evidence type="ECO:0000313" key="3">
    <source>
        <dbReference type="Proteomes" id="UP001337681"/>
    </source>
</evidence>
<evidence type="ECO:0000313" key="2">
    <source>
        <dbReference type="EMBL" id="MEE1885618.1"/>
    </source>
</evidence>
<keyword evidence="3" id="KW-1185">Reference proteome</keyword>
<proteinExistence type="predicted"/>
<evidence type="ECO:0000256" key="1">
    <source>
        <dbReference type="SAM" id="SignalP"/>
    </source>
</evidence>
<name>A0ABU7H326_9SPHI</name>
<organism evidence="2 3">
    <name type="scientific">Pedobacter flavus</name>
    <dbReference type="NCBI Taxonomy" id="3113906"/>
    <lineage>
        <taxon>Bacteria</taxon>
        <taxon>Pseudomonadati</taxon>
        <taxon>Bacteroidota</taxon>
        <taxon>Sphingobacteriia</taxon>
        <taxon>Sphingobacteriales</taxon>
        <taxon>Sphingobacteriaceae</taxon>
        <taxon>Pedobacter</taxon>
    </lineage>
</organism>
<sequence length="174" mass="20136">MKYFILSCFILCSVLNSHAQLTRSETIKYIHDKINDTEFLKRTYDSQFTYTLTDLSFKTSSSQPNKIVLSYKRNFSDNTIDYQEFTLLPQYISSFEKSTEKAGDAVGLMKVIFTGPNVASYFKSTNSTIYYTSKNHIFIPYLQGDPIHYERLMKALQHLKTISLEILGNDPFVN</sequence>
<comment type="caution">
    <text evidence="2">The sequence shown here is derived from an EMBL/GenBank/DDBJ whole genome shotgun (WGS) entry which is preliminary data.</text>
</comment>
<keyword evidence="1" id="KW-0732">Signal</keyword>
<dbReference type="Proteomes" id="UP001337681">
    <property type="component" value="Unassembled WGS sequence"/>
</dbReference>
<protein>
    <recommendedName>
        <fullName evidence="4">GLPGLI family protein</fullName>
    </recommendedName>
</protein>
<evidence type="ECO:0008006" key="4">
    <source>
        <dbReference type="Google" id="ProtNLM"/>
    </source>
</evidence>
<accession>A0ABU7H326</accession>
<reference evidence="2 3" key="1">
    <citation type="submission" date="2024-01" db="EMBL/GenBank/DDBJ databases">
        <title>Pedobacter sp. nov., isolated from oil-contaminated soil.</title>
        <authorList>
            <person name="Le N.T.T."/>
        </authorList>
    </citation>
    <scope>NUCLEOTIDE SEQUENCE [LARGE SCALE GENOMIC DNA]</scope>
    <source>
        <strain evidence="2 3">VNH31</strain>
    </source>
</reference>